<protein>
    <recommendedName>
        <fullName evidence="1">Helix-turn-helix domain-containing protein</fullName>
    </recommendedName>
</protein>
<evidence type="ECO:0000313" key="3">
    <source>
        <dbReference type="Proteomes" id="UP000198736"/>
    </source>
</evidence>
<keyword evidence="3" id="KW-1185">Reference proteome</keyword>
<dbReference type="AlphaFoldDB" id="A0A0S4LBI7"/>
<dbReference type="InterPro" id="IPR009061">
    <property type="entry name" value="DNA-bd_dom_put_sf"/>
</dbReference>
<sequence length="103" mass="11773">MAPLYSNPEEFYARLEMILKKVLEDLQSTKSGADLSKLPESQLLSEKEVAQYLGLSTRTLQAWRLRGGSLRYQKLNKRSIRYRVTDVRKFLDLDGQGPTSHAA</sequence>
<dbReference type="OrthoDB" id="9806994at2"/>
<evidence type="ECO:0000259" key="1">
    <source>
        <dbReference type="Pfam" id="PF12728"/>
    </source>
</evidence>
<name>A0A0S4LBI7_9BACT</name>
<reference evidence="3" key="1">
    <citation type="submission" date="2015-10" db="EMBL/GenBank/DDBJ databases">
        <authorList>
            <person name="Luecker S."/>
            <person name="Luecker S."/>
        </authorList>
    </citation>
    <scope>NUCLEOTIDE SEQUENCE [LARGE SCALE GENOMIC DNA]</scope>
</reference>
<accession>A0A0S4LBI7</accession>
<dbReference type="RefSeq" id="WP_090895811.1">
    <property type="nucleotide sequence ID" value="NZ_CZPZ01000009.1"/>
</dbReference>
<dbReference type="Pfam" id="PF12728">
    <property type="entry name" value="HTH_17"/>
    <property type="match status" value="1"/>
</dbReference>
<dbReference type="InterPro" id="IPR041657">
    <property type="entry name" value="HTH_17"/>
</dbReference>
<evidence type="ECO:0000313" key="2">
    <source>
        <dbReference type="EMBL" id="CUS34527.1"/>
    </source>
</evidence>
<dbReference type="Proteomes" id="UP000198736">
    <property type="component" value="Unassembled WGS sequence"/>
</dbReference>
<feature type="domain" description="Helix-turn-helix" evidence="1">
    <location>
        <begin position="43"/>
        <end position="91"/>
    </location>
</feature>
<organism evidence="2 3">
    <name type="scientific">Candidatus Nitrospira nitrificans</name>
    <dbReference type="NCBI Taxonomy" id="1742973"/>
    <lineage>
        <taxon>Bacteria</taxon>
        <taxon>Pseudomonadati</taxon>
        <taxon>Nitrospirota</taxon>
        <taxon>Nitrospiria</taxon>
        <taxon>Nitrospirales</taxon>
        <taxon>Nitrospiraceae</taxon>
        <taxon>Nitrospira</taxon>
    </lineage>
</organism>
<proteinExistence type="predicted"/>
<dbReference type="EMBL" id="CZPZ01000009">
    <property type="protein sequence ID" value="CUS34527.1"/>
    <property type="molecule type" value="Genomic_DNA"/>
</dbReference>
<gene>
    <name evidence="2" type="ORF">COMA2_170054</name>
</gene>
<dbReference type="SUPFAM" id="SSF46955">
    <property type="entry name" value="Putative DNA-binding domain"/>
    <property type="match status" value="1"/>
</dbReference>
<dbReference type="STRING" id="1742973.COMA2_170054"/>